<dbReference type="PROSITE" id="PS51257">
    <property type="entry name" value="PROKAR_LIPOPROTEIN"/>
    <property type="match status" value="1"/>
</dbReference>
<evidence type="ECO:0000313" key="3">
    <source>
        <dbReference type="EMBL" id="GAA3928820.1"/>
    </source>
</evidence>
<comment type="caution">
    <text evidence="3">The sequence shown here is derived from an EMBL/GenBank/DDBJ whole genome shotgun (WGS) entry which is preliminary data.</text>
</comment>
<name>A0ABP7MTV3_9GAMM</name>
<dbReference type="Proteomes" id="UP001501727">
    <property type="component" value="Unassembled WGS sequence"/>
</dbReference>
<reference evidence="4" key="1">
    <citation type="journal article" date="2019" name="Int. J. Syst. Evol. Microbiol.">
        <title>The Global Catalogue of Microorganisms (GCM) 10K type strain sequencing project: providing services to taxonomists for standard genome sequencing and annotation.</title>
        <authorList>
            <consortium name="The Broad Institute Genomics Platform"/>
            <consortium name="The Broad Institute Genome Sequencing Center for Infectious Disease"/>
            <person name="Wu L."/>
            <person name="Ma J."/>
        </authorList>
    </citation>
    <scope>NUCLEOTIDE SEQUENCE [LARGE SCALE GENOMIC DNA]</scope>
    <source>
        <strain evidence="4">JCM 16916</strain>
    </source>
</reference>
<keyword evidence="4" id="KW-1185">Reference proteome</keyword>
<accession>A0ABP7MTV3</accession>
<protein>
    <submittedName>
        <fullName evidence="3">LEA type 2 family protein</fullName>
    </submittedName>
</protein>
<sequence>MHRQRFFVAFLATAAMLLLASCSNGPVRRISEPSASIQQLTVRADGSWSVDLRLQNYSSIPMRFGAISLAVTLGEQPAGTLTGNAGISIGPESADVVTLEHAPTSAGRIAIADALGGNRAVGYALQGTLQAAPEDRSSSRSYDIKHTSALNPVPGLPGVLR</sequence>
<dbReference type="EMBL" id="BAAAZU010000024">
    <property type="protein sequence ID" value="GAA3928820.1"/>
    <property type="molecule type" value="Genomic_DNA"/>
</dbReference>
<feature type="signal peptide" evidence="2">
    <location>
        <begin position="1"/>
        <end position="20"/>
    </location>
</feature>
<evidence type="ECO:0000256" key="2">
    <source>
        <dbReference type="SAM" id="SignalP"/>
    </source>
</evidence>
<feature type="compositionally biased region" description="Basic and acidic residues" evidence="1">
    <location>
        <begin position="133"/>
        <end position="146"/>
    </location>
</feature>
<gene>
    <name evidence="3" type="ORF">GCM10022229_23110</name>
</gene>
<dbReference type="RefSeq" id="WP_344760149.1">
    <property type="nucleotide sequence ID" value="NZ_BAAAZU010000024.1"/>
</dbReference>
<dbReference type="SUPFAM" id="SSF117070">
    <property type="entry name" value="LEA14-like"/>
    <property type="match status" value="1"/>
</dbReference>
<evidence type="ECO:0000256" key="1">
    <source>
        <dbReference type="SAM" id="MobiDB-lite"/>
    </source>
</evidence>
<organism evidence="3 4">
    <name type="scientific">Luteimonas lutimaris</name>
    <dbReference type="NCBI Taxonomy" id="698645"/>
    <lineage>
        <taxon>Bacteria</taxon>
        <taxon>Pseudomonadati</taxon>
        <taxon>Pseudomonadota</taxon>
        <taxon>Gammaproteobacteria</taxon>
        <taxon>Lysobacterales</taxon>
        <taxon>Lysobacteraceae</taxon>
        <taxon>Luteimonas</taxon>
    </lineage>
</organism>
<evidence type="ECO:0000313" key="4">
    <source>
        <dbReference type="Proteomes" id="UP001501727"/>
    </source>
</evidence>
<proteinExistence type="predicted"/>
<feature type="chain" id="PRO_5046886577" evidence="2">
    <location>
        <begin position="21"/>
        <end position="161"/>
    </location>
</feature>
<feature type="region of interest" description="Disordered" evidence="1">
    <location>
        <begin position="132"/>
        <end position="161"/>
    </location>
</feature>
<keyword evidence="2" id="KW-0732">Signal</keyword>